<dbReference type="Pfam" id="PF00300">
    <property type="entry name" value="His_Phos_1"/>
    <property type="match status" value="1"/>
</dbReference>
<dbReference type="RefSeq" id="WP_240574020.1">
    <property type="nucleotide sequence ID" value="NZ_CP136709.1"/>
</dbReference>
<dbReference type="EMBL" id="JAKVQD010000005">
    <property type="protein sequence ID" value="MCH4553330.1"/>
    <property type="molecule type" value="Genomic_DNA"/>
</dbReference>
<reference evidence="1" key="1">
    <citation type="submission" date="2022-02" db="EMBL/GenBank/DDBJ databases">
        <title>Aestuariibaculum sp., a marine bacterium isolated from sediment in Guangxi.</title>
        <authorList>
            <person name="Ying J."/>
        </authorList>
    </citation>
    <scope>NUCLEOTIDE SEQUENCE</scope>
    <source>
        <strain evidence="1">L182</strain>
    </source>
</reference>
<keyword evidence="2" id="KW-1185">Reference proteome</keyword>
<dbReference type="SUPFAM" id="SSF53254">
    <property type="entry name" value="Phosphoglycerate mutase-like"/>
    <property type="match status" value="1"/>
</dbReference>
<dbReference type="InterPro" id="IPR029033">
    <property type="entry name" value="His_PPase_superfam"/>
</dbReference>
<proteinExistence type="predicted"/>
<dbReference type="SMART" id="SM00855">
    <property type="entry name" value="PGAM"/>
    <property type="match status" value="1"/>
</dbReference>
<organism evidence="1 2">
    <name type="scientific">Aestuariibaculum lutulentum</name>
    <dbReference type="NCBI Taxonomy" id="2920935"/>
    <lineage>
        <taxon>Bacteria</taxon>
        <taxon>Pseudomonadati</taxon>
        <taxon>Bacteroidota</taxon>
        <taxon>Flavobacteriia</taxon>
        <taxon>Flavobacteriales</taxon>
        <taxon>Flavobacteriaceae</taxon>
    </lineage>
</organism>
<dbReference type="Proteomes" id="UP001156141">
    <property type="component" value="Unassembled WGS sequence"/>
</dbReference>
<dbReference type="Gene3D" id="3.40.50.1240">
    <property type="entry name" value="Phosphoglycerate mutase-like"/>
    <property type="match status" value="1"/>
</dbReference>
<protein>
    <submittedName>
        <fullName evidence="1">Histidine phosphatase family protein</fullName>
    </submittedName>
</protein>
<evidence type="ECO:0000313" key="1">
    <source>
        <dbReference type="EMBL" id="MCH4553330.1"/>
    </source>
</evidence>
<accession>A0ABS9RK58</accession>
<dbReference type="PANTHER" id="PTHR47623:SF1">
    <property type="entry name" value="OS09G0287300 PROTEIN"/>
    <property type="match status" value="1"/>
</dbReference>
<gene>
    <name evidence="1" type="ORF">MKW35_11925</name>
</gene>
<sequence length="164" mass="18785">MKKIILVRHAKSSWEFNVIDHERPLNQRGITDANLVSKHLNMDSAAIDLILSSDSVRTSQTSKIFISNLNLMDKDLEYMYELYDFDGRDLTRVIKSCDTDVKTLLVFGHNHAVTDFVNTFGSQYIDNVPTSGVVITEFDINDWKDLNKGKTVLTLFPRDLKNDE</sequence>
<dbReference type="CDD" id="cd07067">
    <property type="entry name" value="HP_PGM_like"/>
    <property type="match status" value="1"/>
</dbReference>
<dbReference type="InterPro" id="IPR013078">
    <property type="entry name" value="His_Pase_superF_clade-1"/>
</dbReference>
<comment type="caution">
    <text evidence="1">The sequence shown here is derived from an EMBL/GenBank/DDBJ whole genome shotgun (WGS) entry which is preliminary data.</text>
</comment>
<name>A0ABS9RK58_9FLAO</name>
<evidence type="ECO:0000313" key="2">
    <source>
        <dbReference type="Proteomes" id="UP001156141"/>
    </source>
</evidence>
<dbReference type="PANTHER" id="PTHR47623">
    <property type="entry name" value="OS09G0287300 PROTEIN"/>
    <property type="match status" value="1"/>
</dbReference>